<dbReference type="EMBL" id="CP002273">
    <property type="protein sequence ID" value="ADO38103.1"/>
    <property type="molecule type" value="Genomic_DNA"/>
</dbReference>
<proteinExistence type="predicted"/>
<protein>
    <submittedName>
        <fullName evidence="1">Uncharacterized protein</fullName>
    </submittedName>
</protein>
<organism evidence="1 2">
    <name type="scientific">Eubacterium callanderi</name>
    <dbReference type="NCBI Taxonomy" id="53442"/>
    <lineage>
        <taxon>Bacteria</taxon>
        <taxon>Bacillati</taxon>
        <taxon>Bacillota</taxon>
        <taxon>Clostridia</taxon>
        <taxon>Eubacteriales</taxon>
        <taxon>Eubacteriaceae</taxon>
        <taxon>Eubacterium</taxon>
    </lineage>
</organism>
<gene>
    <name evidence="1" type="ordered locus">ELI_3134</name>
</gene>
<reference evidence="1 2" key="2">
    <citation type="journal article" date="2011" name="J. Bacteriol.">
        <title>Complete genome sequence of a carbon monoxide-utilizing acetogen, Eubacterium limosum KIST612.</title>
        <authorList>
            <person name="Roh H."/>
            <person name="Ko H.J."/>
            <person name="Kim D."/>
            <person name="Choi D.G."/>
            <person name="Park S."/>
            <person name="Kim S."/>
            <person name="Chang I.S."/>
            <person name="Choi I.G."/>
        </authorList>
    </citation>
    <scope>NUCLEOTIDE SEQUENCE [LARGE SCALE GENOMIC DNA]</scope>
    <source>
        <strain evidence="1 2">KIST612</strain>
    </source>
</reference>
<dbReference type="HOGENOM" id="CLU_3025495_0_0_9"/>
<dbReference type="AlphaFoldDB" id="E3GPI2"/>
<name>E3GPI2_9FIRM</name>
<dbReference type="Proteomes" id="UP000006873">
    <property type="component" value="Chromosome"/>
</dbReference>
<evidence type="ECO:0000313" key="1">
    <source>
        <dbReference type="EMBL" id="ADO38103.1"/>
    </source>
</evidence>
<reference key="1">
    <citation type="submission" date="2010-09" db="EMBL/GenBank/DDBJ databases">
        <authorList>
            <person name="Roh H."/>
            <person name="Ko H.-J."/>
            <person name="Kim D."/>
            <person name="Choi D.G."/>
            <person name="Park S."/>
            <person name="Kim S."/>
            <person name="Kim K.H."/>
            <person name="Chang I.S."/>
            <person name="Choi I.-G."/>
        </authorList>
    </citation>
    <scope>NUCLEOTIDE SEQUENCE</scope>
    <source>
        <strain>KIST612</strain>
    </source>
</reference>
<accession>E3GPI2</accession>
<sequence>MREALERVSVQPTKVLYLSKMRSRHPETETAAIRKNKGKIQIKNDRFVACKPTVV</sequence>
<dbReference type="KEGG" id="elm:ELI_3134"/>
<keyword evidence="2" id="KW-1185">Reference proteome</keyword>
<evidence type="ECO:0000313" key="2">
    <source>
        <dbReference type="Proteomes" id="UP000006873"/>
    </source>
</evidence>